<protein>
    <recommendedName>
        <fullName evidence="1">Transposase Tc1-like domain-containing protein</fullName>
    </recommendedName>
</protein>
<reference evidence="2" key="1">
    <citation type="submission" date="2015-06" db="EMBL/GenBank/DDBJ databases">
        <authorList>
            <person name="Hoefler B.C."/>
            <person name="Straight P.D."/>
        </authorList>
    </citation>
    <scope>NUCLEOTIDE SEQUENCE</scope>
</reference>
<evidence type="ECO:0000259" key="1">
    <source>
        <dbReference type="Pfam" id="PF01498"/>
    </source>
</evidence>
<feature type="non-terminal residue" evidence="2">
    <location>
        <position position="1"/>
    </location>
</feature>
<dbReference type="GO" id="GO:0003677">
    <property type="term" value="F:DNA binding"/>
    <property type="evidence" value="ECO:0007669"/>
    <property type="project" value="InterPro"/>
</dbReference>
<dbReference type="EMBL" id="GDHF01028813">
    <property type="protein sequence ID" value="JAI23501.1"/>
    <property type="molecule type" value="Transcribed_RNA"/>
</dbReference>
<sequence>PRFLSGQGLSTRQNSAATKTTTTITGIINRFKNDPGCEYQTRSGRPLALSDRDKREVVKIIKINPKKPSSKIDDTLKEDVGMVVYPRTVRRALNSTGYNARVCRKNPMISKMNQRNRLLFAKKR</sequence>
<name>A0A0K8UA86_BACLA</name>
<proteinExistence type="predicted"/>
<dbReference type="AlphaFoldDB" id="A0A0K8UA86"/>
<feature type="domain" description="Transposase Tc1-like" evidence="1">
    <location>
        <begin position="54"/>
        <end position="123"/>
    </location>
</feature>
<dbReference type="GO" id="GO:0015074">
    <property type="term" value="P:DNA integration"/>
    <property type="evidence" value="ECO:0007669"/>
    <property type="project" value="InterPro"/>
</dbReference>
<gene>
    <name evidence="2" type="ORF">c0_g1_i1</name>
</gene>
<accession>A0A0K8UA86</accession>
<dbReference type="GO" id="GO:0006313">
    <property type="term" value="P:DNA transposition"/>
    <property type="evidence" value="ECO:0007669"/>
    <property type="project" value="InterPro"/>
</dbReference>
<organism evidence="2">
    <name type="scientific">Bactrocera latifrons</name>
    <name type="common">Malaysian fruit fly</name>
    <name type="synonym">Chaetodacus latifrons</name>
    <dbReference type="NCBI Taxonomy" id="174628"/>
    <lineage>
        <taxon>Eukaryota</taxon>
        <taxon>Metazoa</taxon>
        <taxon>Ecdysozoa</taxon>
        <taxon>Arthropoda</taxon>
        <taxon>Hexapoda</taxon>
        <taxon>Insecta</taxon>
        <taxon>Pterygota</taxon>
        <taxon>Neoptera</taxon>
        <taxon>Endopterygota</taxon>
        <taxon>Diptera</taxon>
        <taxon>Brachycera</taxon>
        <taxon>Muscomorpha</taxon>
        <taxon>Tephritoidea</taxon>
        <taxon>Tephritidae</taxon>
        <taxon>Bactrocera</taxon>
        <taxon>Bactrocera</taxon>
    </lineage>
</organism>
<dbReference type="Pfam" id="PF01498">
    <property type="entry name" value="HTH_Tnp_Tc3_2"/>
    <property type="match status" value="1"/>
</dbReference>
<evidence type="ECO:0000313" key="2">
    <source>
        <dbReference type="EMBL" id="JAI23501.1"/>
    </source>
</evidence>
<dbReference type="InterPro" id="IPR002492">
    <property type="entry name" value="Transposase_Tc1-like"/>
</dbReference>